<protein>
    <submittedName>
        <fullName evidence="1">Uncharacterized protein</fullName>
    </submittedName>
</protein>
<organism evidence="1 2">
    <name type="scientific">Enterococcus hirae (strain ATCC 9790 / DSM 20160 / JCM 8729 / LMG 6399 / NBRC 3181 / NCIMB 6459 / NCDO 1258 / NCTC 12367 / WDCM 00089 / R)</name>
    <dbReference type="NCBI Taxonomy" id="768486"/>
    <lineage>
        <taxon>Bacteria</taxon>
        <taxon>Bacillati</taxon>
        <taxon>Bacillota</taxon>
        <taxon>Bacilli</taxon>
        <taxon>Lactobacillales</taxon>
        <taxon>Enterococcaceae</taxon>
        <taxon>Enterococcus</taxon>
    </lineage>
</organism>
<evidence type="ECO:0000313" key="1">
    <source>
        <dbReference type="EMBL" id="AFM71498.1"/>
    </source>
</evidence>
<name>I6SFT0_ENTHA</name>
<dbReference type="HOGENOM" id="CLU_2395174_0_0_9"/>
<dbReference type="Proteomes" id="UP000002895">
    <property type="component" value="Chromosome"/>
</dbReference>
<proteinExistence type="predicted"/>
<reference evidence="1 2" key="1">
    <citation type="journal article" date="2012" name="J. Bacteriol.">
        <title>Genome sequence of Enterococcus hirae (Streptococcus faecalis) ATCC 9790, a model organism for the study of ion transport, bioenergetics, and copper homeostasis.</title>
        <authorList>
            <person name="Gaechter T."/>
            <person name="Wunderlin C."/>
            <person name="Schmidheini T."/>
            <person name="Solioz M."/>
        </authorList>
    </citation>
    <scope>NUCLEOTIDE SEQUENCE [LARGE SCALE GENOMIC DNA]</scope>
    <source>
        <strain evidence="2">ATCC 9790 / DSM 20160 / JCM 8729 / LMG 6399 / NBRC 3181 / NCIMB 6459 / NCDO 1258 / NCTC 12367 / WDCM 00089 / R</strain>
    </source>
</reference>
<dbReference type="EMBL" id="CP003504">
    <property type="protein sequence ID" value="AFM71498.1"/>
    <property type="molecule type" value="Genomic_DNA"/>
</dbReference>
<accession>I6SFT0</accession>
<sequence>MERKKKYISSNSMYFFYIKKDTSHEFEREMCLIYLNIKKQPVKQKPRGGDNFYWLVHKLLYCKFCPKIKKVINDRFRVINVQFFSKFLFFSND</sequence>
<dbReference type="AlphaFoldDB" id="I6SFT0"/>
<gene>
    <name evidence="1" type="ordered locus">EHR_13190</name>
</gene>
<dbReference type="KEGG" id="ehr:EHR_13190"/>
<keyword evidence="2" id="KW-1185">Reference proteome</keyword>
<evidence type="ECO:0000313" key="2">
    <source>
        <dbReference type="Proteomes" id="UP000002895"/>
    </source>
</evidence>